<dbReference type="InterPro" id="IPR036078">
    <property type="entry name" value="Spo11/TopoVI_A_sf"/>
</dbReference>
<dbReference type="Pfam" id="PF09664">
    <property type="entry name" value="DUF2399"/>
    <property type="match status" value="1"/>
</dbReference>
<evidence type="ECO:0000313" key="4">
    <source>
        <dbReference type="Proteomes" id="UP000013520"/>
    </source>
</evidence>
<dbReference type="eggNOG" id="COG4924">
    <property type="taxonomic scope" value="Bacteria"/>
</dbReference>
<dbReference type="HOGENOM" id="CLU_035709_1_0_9"/>
<feature type="domain" description="DUF2399" evidence="1">
    <location>
        <begin position="277"/>
        <end position="418"/>
    </location>
</feature>
<evidence type="ECO:0000259" key="2">
    <source>
        <dbReference type="Pfam" id="PF11796"/>
    </source>
</evidence>
<proteinExistence type="predicted"/>
<organism evidence="3 4">
    <name type="scientific">Desulfoscipio gibsoniae DSM 7213</name>
    <dbReference type="NCBI Taxonomy" id="767817"/>
    <lineage>
        <taxon>Bacteria</taxon>
        <taxon>Bacillati</taxon>
        <taxon>Bacillota</taxon>
        <taxon>Clostridia</taxon>
        <taxon>Eubacteriales</taxon>
        <taxon>Desulfallaceae</taxon>
        <taxon>Desulfoscipio</taxon>
    </lineage>
</organism>
<dbReference type="InterPro" id="IPR024465">
    <property type="entry name" value="DUF2399"/>
</dbReference>
<name>R4KFU4_9FIRM</name>
<dbReference type="InterPro" id="IPR013495">
    <property type="entry name" value="CHP02679"/>
</dbReference>
<evidence type="ECO:0000259" key="1">
    <source>
        <dbReference type="Pfam" id="PF09664"/>
    </source>
</evidence>
<dbReference type="EMBL" id="CP003273">
    <property type="protein sequence ID" value="AGL00507.1"/>
    <property type="molecule type" value="Genomic_DNA"/>
</dbReference>
<dbReference type="Proteomes" id="UP000013520">
    <property type="component" value="Chromosome"/>
</dbReference>
<dbReference type="NCBIfam" id="TIGR02679">
    <property type="entry name" value="TIGR02679 family protein"/>
    <property type="match status" value="1"/>
</dbReference>
<dbReference type="KEGG" id="dgi:Desgi_0963"/>
<dbReference type="Pfam" id="PF11796">
    <property type="entry name" value="DUF3323"/>
    <property type="match status" value="1"/>
</dbReference>
<keyword evidence="4" id="KW-1185">Reference proteome</keyword>
<evidence type="ECO:0000313" key="3">
    <source>
        <dbReference type="EMBL" id="AGL00507.1"/>
    </source>
</evidence>
<feature type="domain" description="Conserved hypothetical protein CHP02679 N terminus" evidence="2">
    <location>
        <begin position="31"/>
        <end position="245"/>
    </location>
</feature>
<sequence length="439" mass="49333">MKEEMLNYLRQPCFKRLFALTKNKIQSLNGLRGTVVLDNLTTEEQDLIGGFLGKNCLGLTKVKISLAELDELLKNSPLETGLHAFLEVYWKEKIVTNQEKTQHAKRLWLQFFEQLREKAQTPVSRDWLDRLFQGSGNGYRTLLALYRQNCKKAANDASITVKALDYLAGHRGQSIRIPVFATLLTGDPHALDSDNAIGRLLFHGLLHYLDIPETDYTAEGKRALFREAGLLDDDISSSVAVAGLQVRPEDLRFAVFDCANAAASPLILPLRFLETKTLWQPGRNIYVVENPAVFSTFLDTCPAASLPPLVCGSGQPSVAALTLFDQLVEAGCTIYYSGDFDVKGLEIATRLAQRYHINFRAWCYDSETYLSVASGKRIPAKEINSLLKLAVPWDEHLTARMVERKLYVYQEAFIGKLLSVTKEGSFIKAFPYRDTEPDK</sequence>
<protein>
    <submittedName>
        <fullName evidence="3">TIGR02679 family protein</fullName>
    </submittedName>
</protein>
<dbReference type="GO" id="GO:0005694">
    <property type="term" value="C:chromosome"/>
    <property type="evidence" value="ECO:0007669"/>
    <property type="project" value="InterPro"/>
</dbReference>
<dbReference type="InterPro" id="IPR024466">
    <property type="entry name" value="CHP02679_N"/>
</dbReference>
<dbReference type="STRING" id="767817.Desgi_0963"/>
<reference evidence="3 4" key="1">
    <citation type="submission" date="2012-01" db="EMBL/GenBank/DDBJ databases">
        <title>Complete sequence of Desulfotomaculum gibsoniae DSM 7213.</title>
        <authorList>
            <consortium name="US DOE Joint Genome Institute"/>
            <person name="Lucas S."/>
            <person name="Han J."/>
            <person name="Lapidus A."/>
            <person name="Cheng J.-F."/>
            <person name="Goodwin L."/>
            <person name="Pitluck S."/>
            <person name="Peters L."/>
            <person name="Ovchinnikova G."/>
            <person name="Teshima H."/>
            <person name="Detter J.C."/>
            <person name="Han C."/>
            <person name="Tapia R."/>
            <person name="Land M."/>
            <person name="Hauser L."/>
            <person name="Kyrpides N."/>
            <person name="Ivanova N."/>
            <person name="Pagani I."/>
            <person name="Parshina S."/>
            <person name="Plugge C."/>
            <person name="Muyzer G."/>
            <person name="Kuever J."/>
            <person name="Ivanova A."/>
            <person name="Nazina T."/>
            <person name="Klenk H.-P."/>
            <person name="Brambilla E."/>
            <person name="Spring S."/>
            <person name="Stams A.F."/>
            <person name="Woyke T."/>
        </authorList>
    </citation>
    <scope>NUCLEOTIDE SEQUENCE [LARGE SCALE GENOMIC DNA]</scope>
    <source>
        <strain evidence="3 4">DSM 7213</strain>
    </source>
</reference>
<dbReference type="Gene3D" id="3.40.1360.10">
    <property type="match status" value="1"/>
</dbReference>
<dbReference type="AlphaFoldDB" id="R4KFU4"/>
<accession>R4KFU4</accession>
<gene>
    <name evidence="3" type="ORF">Desgi_0963</name>
</gene>
<dbReference type="SUPFAM" id="SSF56726">
    <property type="entry name" value="DNA topoisomerase IV, alpha subunit"/>
    <property type="match status" value="1"/>
</dbReference>
<dbReference type="GO" id="GO:0003677">
    <property type="term" value="F:DNA binding"/>
    <property type="evidence" value="ECO:0007669"/>
    <property type="project" value="InterPro"/>
</dbReference>
<dbReference type="RefSeq" id="WP_006521162.1">
    <property type="nucleotide sequence ID" value="NC_021184.1"/>
</dbReference>